<feature type="region of interest" description="Disordered" evidence="1">
    <location>
        <begin position="318"/>
        <end position="347"/>
    </location>
</feature>
<protein>
    <submittedName>
        <fullName evidence="2">Uncharacterized protein</fullName>
    </submittedName>
</protein>
<proteinExistence type="predicted"/>
<dbReference type="InterPro" id="IPR052609">
    <property type="entry name" value="Ribosome_Biogenesis_Reg"/>
</dbReference>
<feature type="compositionally biased region" description="Basic and acidic residues" evidence="1">
    <location>
        <begin position="517"/>
        <end position="535"/>
    </location>
</feature>
<feature type="region of interest" description="Disordered" evidence="1">
    <location>
        <begin position="491"/>
        <end position="535"/>
    </location>
</feature>
<feature type="region of interest" description="Disordered" evidence="1">
    <location>
        <begin position="367"/>
        <end position="409"/>
    </location>
</feature>
<feature type="compositionally biased region" description="Basic and acidic residues" evidence="1">
    <location>
        <begin position="390"/>
        <end position="409"/>
    </location>
</feature>
<dbReference type="VEuPathDB" id="CryptoDB:Cvel_3443"/>
<dbReference type="EMBL" id="CDMZ01000429">
    <property type="protein sequence ID" value="CEM14116.1"/>
    <property type="molecule type" value="Genomic_DNA"/>
</dbReference>
<feature type="region of interest" description="Disordered" evidence="1">
    <location>
        <begin position="681"/>
        <end position="701"/>
    </location>
</feature>
<feature type="region of interest" description="Disordered" evidence="1">
    <location>
        <begin position="1354"/>
        <end position="1374"/>
    </location>
</feature>
<feature type="region of interest" description="Disordered" evidence="1">
    <location>
        <begin position="1048"/>
        <end position="1067"/>
    </location>
</feature>
<sequence>MASLEEETAAQEVARWCQVPVRTRTLDEVERLFERVQEEASGGAWHVRILGSQLPVWLFEWFLEGVKKNTQKLSEAEWEFLARSSALLPSDYPLFSYSGLLLSLVYSAIEEESGVGSPETEKAKTKTKKVVPESIVSSWRWDDILSLWMTRFAPRFTPPLDGVCAFLSQQVALFLSLAAAFLNERGREENEKQSRDKAEGDGEEASRSSIWIGAIEKQLPLLQTAVSLLLLVASSGANEKKCFEVIASRLLPALCSVRFAVSRVALKAKDKTNCQQSSSTSALQPFIQTLELLFASACRLLFQPFHLPPLSAYVGRKDPDNPVWSRATKTKADEANAREVPDRQRKRVAESHARLLFDSLDRALKDGGKGGGNAVEEEKEKQPAPKRQKKLSETESSKGVGKDAGGEDIRTPLETFTSRCACLGVLCGLPDLFSSFVRAKTDAQVAMESERLGAGSEMKLGGGRGLVGVAAEFAFFLHLVDPILRLLGEGEAAGGGGKKNTKGSSGKQTEKKKKIAAGHEDTLEEKGGGEEEGTEKKLEGEIRVAALLALDRMWNFVCREGLYRLQDDDSRRVQENSLREWVGIVVGGLCNRLQIGKEGADGSAQALLSYDANGMASGWGFVEGGGYSFGAFERRLLWEGYAVALELQPDVFVSSSDGGQDGGEGIEERVLLLLMAEYRESSKEKEETQEDLSDEGTSGESIGEELFSRISKLFPGAETLNLKGPSHAVTSAKLLRVFARLNDLPSVLQSLQMTLKRRQGEDADLGFCNNRRVLEALRDAGVSTLPAQAEKVWTALSSVVCGCLETALGKLTVSEEDKEARSEKGRKKSAGTVTASAMQLASDAAVGLRLLAAFLAALPVREAFVRALASRASSSLPDVAAMADKVTDAIFGEGNKKKRRHKVMSRHRVSALLWRLAEAEFCLGTLLFARRLRGWQLPSPLLSATGGDGVRGGLSGTEEALEVLLSACGGRLTRILSLSNRLEQEDSLLCVELQSALQILFNEISSPPSERKEISSLVLKPSVPSALSPTGCALTDVPLLLLHLLVPSPDDKKEGEGEEEEDDDEEKQVEEFVLSSSRDFLWSLLEPYLPLLLSLVTAAAESEHMTGKDKHTHAPQVEEERRPPDSPSSSAPQSILQRVRSGSAIALPLSPLSTPDSSMGRRINATGEDGDEEVDVDMTPMEDVHLSPPLVEILTAVAERLVEEMLESFRDRSSSSGVSPLSLSSPSSDPLSSFLFALETPTLQPFLVLQICRRLDERHAAVKAAQREVEELGGGSRTTAFGSVLDMPKKKRRRREVETKVKCLRSSLLSFRRAALLTASLPSAFVSVTEPQMARRLCLRLLLSAYVATEGNSGDLEANSEGGGGKGLKEPDEDGKFGIANEEWKMFARDSLEAVKILACLPPPQPGTHLELQPFILSVASVGLGGDLSDSGGGSVIEGRLAVAMRAGTSARDAACKAVREFFGVQERESSPTSGSSSSEISPGGITVVSRGVFAFAAFGGGDEGVLSLACEALLASILCWEGPGGAGSSHVKDALSSICGNVLGGSGGMGRDGGESPKKKKKKKKDSKEEGEGGSDTGLKAKLGFLSDEKDDEEKNIEKDDFKRMRFSLTFLLRVSGLVCSYMEAQRDAQTLSLALPRGRGMRRKRGEDSSASSPVLSLPADLITLFSPDPETLLAFLSRSLTFISRERKGKKEKTKKSKEEQDVPSSLLLRLLKLRLAVRSLRCLLLGMQGEVTASGETAPQRKKTFHKAVASLSLPLSLSETVTAICVALRKHLLEEEEDSHLGYRGHAESAVFELLSLITEFWGDIEDPTDVNRKSPAEGIEETSPDTHARAITQILIDASSEALPVFSAGTGKDKEKERANESKVERWVSEQTAAIVDGSSHQDELARTPLDSCWTFLASQSDAHALCGVMGTLREAISEGARCGGRGEKSGTGEGSAYRRALAALQGSVCLLRSRDVFLRKAASALQRYSALPSLSSSSSSSGKKGGGQSDRMDLDDAAVEAKRKSHEEALCVAGMLERLVDEAFAFVCSGSNLESLGGEGAVEAVLAADLGVCLWSLCRGLLVSRTQVPHFVHVSVERILTVSECIARAARIRLQRVHSRRTGGSPSVHETAVIVGGPSVAGGRGEGRQGGIERGLCRHLTVQSYFLLATLLYPLPVSKVGAALRCELGCSWVRRGSVMTSSIRELLAAAMLMSDPHHSVNLLQSVTRLWTAIAETQAGIKEAAEFEPGKGDPEKRKGGVRRRNVSLKSGAELGRRLCIFLVADGVQAKSELSREMIFGRPTLETGETGPRGQTEALDEAEQAALWRQGQRALLVGVGQLLEVLDSPAKQHLFASLPDTLREVFKEMNQTVEKQLKFTGKV</sequence>
<feature type="region of interest" description="Disordered" evidence="1">
    <location>
        <begin position="1547"/>
        <end position="1581"/>
    </location>
</feature>
<dbReference type="GO" id="GO:0042254">
    <property type="term" value="P:ribosome biogenesis"/>
    <property type="evidence" value="ECO:0007669"/>
    <property type="project" value="TreeGrafter"/>
</dbReference>
<feature type="compositionally biased region" description="Low complexity" evidence="1">
    <location>
        <begin position="1147"/>
        <end position="1158"/>
    </location>
</feature>
<evidence type="ECO:0000256" key="1">
    <source>
        <dbReference type="SAM" id="MobiDB-lite"/>
    </source>
</evidence>
<dbReference type="PANTHER" id="PTHR15682">
    <property type="entry name" value="UNHEALTHY RIBOSOME BIOGENESIS PROTEIN 2 HOMOLOG"/>
    <property type="match status" value="1"/>
</dbReference>
<feature type="region of interest" description="Disordered" evidence="1">
    <location>
        <begin position="1104"/>
        <end position="1174"/>
    </location>
</feature>
<dbReference type="PANTHER" id="PTHR15682:SF2">
    <property type="entry name" value="UNHEALTHY RIBOSOME BIOGENESIS PROTEIN 2 HOMOLOG"/>
    <property type="match status" value="1"/>
</dbReference>
<accession>A0A0G4FL59</accession>
<dbReference type="GO" id="GO:0005730">
    <property type="term" value="C:nucleolus"/>
    <property type="evidence" value="ECO:0007669"/>
    <property type="project" value="TreeGrafter"/>
</dbReference>
<organism evidence="2">
    <name type="scientific">Chromera velia CCMP2878</name>
    <dbReference type="NCBI Taxonomy" id="1169474"/>
    <lineage>
        <taxon>Eukaryota</taxon>
        <taxon>Sar</taxon>
        <taxon>Alveolata</taxon>
        <taxon>Colpodellida</taxon>
        <taxon>Chromeraceae</taxon>
        <taxon>Chromera</taxon>
    </lineage>
</organism>
<reference evidence="2" key="1">
    <citation type="submission" date="2014-11" db="EMBL/GenBank/DDBJ databases">
        <authorList>
            <person name="Otto D Thomas"/>
            <person name="Naeem Raeece"/>
        </authorList>
    </citation>
    <scope>NUCLEOTIDE SEQUENCE</scope>
</reference>
<name>A0A0G4FL59_9ALVE</name>
<feature type="compositionally biased region" description="Basic and acidic residues" evidence="1">
    <location>
        <begin position="330"/>
        <end position="347"/>
    </location>
</feature>
<evidence type="ECO:0000313" key="2">
    <source>
        <dbReference type="EMBL" id="CEM14116.1"/>
    </source>
</evidence>
<feature type="compositionally biased region" description="Acidic residues" evidence="1">
    <location>
        <begin position="1056"/>
        <end position="1067"/>
    </location>
</feature>
<feature type="region of interest" description="Disordered" evidence="1">
    <location>
        <begin position="1979"/>
        <end position="2005"/>
    </location>
</feature>
<feature type="compositionally biased region" description="Low complexity" evidence="1">
    <location>
        <begin position="1980"/>
        <end position="1989"/>
    </location>
</feature>
<gene>
    <name evidence="2" type="ORF">Cvel_3443</name>
</gene>